<keyword evidence="9" id="KW-0966">Cell projection</keyword>
<dbReference type="GO" id="GO:0071973">
    <property type="term" value="P:bacterial-type flagellum-dependent cell motility"/>
    <property type="evidence" value="ECO:0007669"/>
    <property type="project" value="InterPro"/>
</dbReference>
<keyword evidence="8" id="KW-0998">Cell outer membrane</keyword>
<protein>
    <submittedName>
        <fullName evidence="9">Flagellar L-ring protein</fullName>
    </submittedName>
</protein>
<dbReference type="PANTHER" id="PTHR34933:SF1">
    <property type="entry name" value="FLAGELLAR L-RING PROTEIN"/>
    <property type="match status" value="1"/>
</dbReference>
<dbReference type="GO" id="GO:0009427">
    <property type="term" value="C:bacterial-type flagellum basal body, distal rod, L ring"/>
    <property type="evidence" value="ECO:0007669"/>
    <property type="project" value="InterPro"/>
</dbReference>
<keyword evidence="5" id="KW-0732">Signal</keyword>
<evidence type="ECO:0000256" key="6">
    <source>
        <dbReference type="ARBA" id="ARBA00023136"/>
    </source>
</evidence>
<name>A0A518CIT0_9PLAN</name>
<accession>A0A518CIT0</accession>
<keyword evidence="9" id="KW-0969">Cilium</keyword>
<evidence type="ECO:0000256" key="8">
    <source>
        <dbReference type="ARBA" id="ARBA00023237"/>
    </source>
</evidence>
<dbReference type="Pfam" id="PF02107">
    <property type="entry name" value="FlgH"/>
    <property type="match status" value="1"/>
</dbReference>
<comment type="subcellular location">
    <subcellularLocation>
        <location evidence="2">Bacterial flagellum basal body</location>
    </subcellularLocation>
    <subcellularLocation>
        <location evidence="3">Cell outer membrane</location>
    </subcellularLocation>
</comment>
<evidence type="ECO:0000256" key="4">
    <source>
        <dbReference type="ARBA" id="ARBA00006929"/>
    </source>
</evidence>
<evidence type="ECO:0000313" key="9">
    <source>
        <dbReference type="EMBL" id="QDU79136.1"/>
    </source>
</evidence>
<dbReference type="Proteomes" id="UP000317178">
    <property type="component" value="Chromosome"/>
</dbReference>
<dbReference type="KEGG" id="plon:Pla110_08410"/>
<dbReference type="PANTHER" id="PTHR34933">
    <property type="entry name" value="FLAGELLAR L-RING PROTEIN"/>
    <property type="match status" value="1"/>
</dbReference>
<gene>
    <name evidence="9" type="primary">flgH</name>
    <name evidence="9" type="ORF">Pla110_08410</name>
</gene>
<comment type="function">
    <text evidence="1">Assembles around the rod to form the L-ring and probably protects the motor/basal body from shearing forces during rotation.</text>
</comment>
<sequence length="259" mass="28615">MSGSLSSTLLAALICLAPTSELKAQSAQPVATAKSASANVVLRASGQQTKRNGKIQPVAQQMLGPTGIGYPHVERPRTIRDFSWIYIEEPELEEIRQHDIITILVDKKYQDRVNSNFNRTRTSTFKAELKEFLRISEDGNLTNAAENQPTIDTNLQGKLNSTGATSNQEGIQYRIAAIVVEVLPNGNLVLEARDRIEINGDVFVYTLTGILPSDKVAANMTATSENIYNLDVSKDMKGKVSDSVKRPWGVWLYDKFSPF</sequence>
<proteinExistence type="inferred from homology"/>
<evidence type="ECO:0000313" key="10">
    <source>
        <dbReference type="Proteomes" id="UP000317178"/>
    </source>
</evidence>
<dbReference type="AlphaFoldDB" id="A0A518CIT0"/>
<dbReference type="InterPro" id="IPR000527">
    <property type="entry name" value="Flag_Lring"/>
</dbReference>
<reference evidence="9 10" key="1">
    <citation type="submission" date="2019-02" db="EMBL/GenBank/DDBJ databases">
        <title>Deep-cultivation of Planctomycetes and their phenomic and genomic characterization uncovers novel biology.</title>
        <authorList>
            <person name="Wiegand S."/>
            <person name="Jogler M."/>
            <person name="Boedeker C."/>
            <person name="Pinto D."/>
            <person name="Vollmers J."/>
            <person name="Rivas-Marin E."/>
            <person name="Kohn T."/>
            <person name="Peeters S.H."/>
            <person name="Heuer A."/>
            <person name="Rast P."/>
            <person name="Oberbeckmann S."/>
            <person name="Bunk B."/>
            <person name="Jeske O."/>
            <person name="Meyerdierks A."/>
            <person name="Storesund J.E."/>
            <person name="Kallscheuer N."/>
            <person name="Luecker S."/>
            <person name="Lage O.M."/>
            <person name="Pohl T."/>
            <person name="Merkel B.J."/>
            <person name="Hornburger P."/>
            <person name="Mueller R.-W."/>
            <person name="Bruemmer F."/>
            <person name="Labrenz M."/>
            <person name="Spormann A.M."/>
            <person name="Op den Camp H."/>
            <person name="Overmann J."/>
            <person name="Amann R."/>
            <person name="Jetten M.S.M."/>
            <person name="Mascher T."/>
            <person name="Medema M.H."/>
            <person name="Devos D.P."/>
            <person name="Kaster A.-K."/>
            <person name="Ovreas L."/>
            <person name="Rohde M."/>
            <person name="Galperin M.Y."/>
            <person name="Jogler C."/>
        </authorList>
    </citation>
    <scope>NUCLEOTIDE SEQUENCE [LARGE SCALE GENOMIC DNA]</scope>
    <source>
        <strain evidence="9 10">Pla110</strain>
    </source>
</reference>
<keyword evidence="10" id="KW-1185">Reference proteome</keyword>
<evidence type="ECO:0000256" key="3">
    <source>
        <dbReference type="ARBA" id="ARBA00004442"/>
    </source>
</evidence>
<keyword evidence="7" id="KW-0975">Bacterial flagellum</keyword>
<dbReference type="GO" id="GO:0009279">
    <property type="term" value="C:cell outer membrane"/>
    <property type="evidence" value="ECO:0007669"/>
    <property type="project" value="UniProtKB-SubCell"/>
</dbReference>
<comment type="similarity">
    <text evidence="4">Belongs to the FlgH family.</text>
</comment>
<evidence type="ECO:0000256" key="1">
    <source>
        <dbReference type="ARBA" id="ARBA00002591"/>
    </source>
</evidence>
<evidence type="ECO:0000256" key="2">
    <source>
        <dbReference type="ARBA" id="ARBA00004117"/>
    </source>
</evidence>
<organism evidence="9 10">
    <name type="scientific">Polystyrenella longa</name>
    <dbReference type="NCBI Taxonomy" id="2528007"/>
    <lineage>
        <taxon>Bacteria</taxon>
        <taxon>Pseudomonadati</taxon>
        <taxon>Planctomycetota</taxon>
        <taxon>Planctomycetia</taxon>
        <taxon>Planctomycetales</taxon>
        <taxon>Planctomycetaceae</taxon>
        <taxon>Polystyrenella</taxon>
    </lineage>
</organism>
<evidence type="ECO:0000256" key="7">
    <source>
        <dbReference type="ARBA" id="ARBA00023143"/>
    </source>
</evidence>
<keyword evidence="9" id="KW-0282">Flagellum</keyword>
<dbReference type="EMBL" id="CP036281">
    <property type="protein sequence ID" value="QDU79136.1"/>
    <property type="molecule type" value="Genomic_DNA"/>
</dbReference>
<evidence type="ECO:0000256" key="5">
    <source>
        <dbReference type="ARBA" id="ARBA00022729"/>
    </source>
</evidence>
<dbReference type="GO" id="GO:0003774">
    <property type="term" value="F:cytoskeletal motor activity"/>
    <property type="evidence" value="ECO:0007669"/>
    <property type="project" value="InterPro"/>
</dbReference>
<keyword evidence="6" id="KW-0472">Membrane</keyword>